<comment type="caution">
    <text evidence="2">The sequence shown here is derived from an EMBL/GenBank/DDBJ whole genome shotgun (WGS) entry which is preliminary data.</text>
</comment>
<protein>
    <submittedName>
        <fullName evidence="2">Uncharacterized protein</fullName>
    </submittedName>
</protein>
<accession>A0AAN7XR87</accession>
<feature type="region of interest" description="Disordered" evidence="1">
    <location>
        <begin position="17"/>
        <end position="70"/>
    </location>
</feature>
<sequence>MALLECLTKTPNKREMHCIKPGGQEGFKKRSPLGPFSLASRHPGPAGKQASSHRHSGRMRGWAGYNGGKL</sequence>
<keyword evidence="3" id="KW-1185">Reference proteome</keyword>
<evidence type="ECO:0000313" key="2">
    <source>
        <dbReference type="EMBL" id="KAK5868323.1"/>
    </source>
</evidence>
<evidence type="ECO:0000313" key="3">
    <source>
        <dbReference type="Proteomes" id="UP001346869"/>
    </source>
</evidence>
<dbReference type="Proteomes" id="UP001346869">
    <property type="component" value="Unassembled WGS sequence"/>
</dbReference>
<name>A0AAN7XR87_ELEMC</name>
<dbReference type="AlphaFoldDB" id="A0AAN7XR87"/>
<organism evidence="2 3">
    <name type="scientific">Eleginops maclovinus</name>
    <name type="common">Patagonian blennie</name>
    <name type="synonym">Eleginus maclovinus</name>
    <dbReference type="NCBI Taxonomy" id="56733"/>
    <lineage>
        <taxon>Eukaryota</taxon>
        <taxon>Metazoa</taxon>
        <taxon>Chordata</taxon>
        <taxon>Craniata</taxon>
        <taxon>Vertebrata</taxon>
        <taxon>Euteleostomi</taxon>
        <taxon>Actinopterygii</taxon>
        <taxon>Neopterygii</taxon>
        <taxon>Teleostei</taxon>
        <taxon>Neoteleostei</taxon>
        <taxon>Acanthomorphata</taxon>
        <taxon>Eupercaria</taxon>
        <taxon>Perciformes</taxon>
        <taxon>Notothenioidei</taxon>
        <taxon>Eleginopidae</taxon>
        <taxon>Eleginops</taxon>
    </lineage>
</organism>
<reference evidence="2 3" key="2">
    <citation type="journal article" date="2023" name="Mol. Biol. Evol.">
        <title>Genomics of Secondarily Temperate Adaptation in the Only Non-Antarctic Icefish.</title>
        <authorList>
            <person name="Rivera-Colon A.G."/>
            <person name="Rayamajhi N."/>
            <person name="Minhas B.F."/>
            <person name="Madrigal G."/>
            <person name="Bilyk K.T."/>
            <person name="Yoon V."/>
            <person name="Hune M."/>
            <person name="Gregory S."/>
            <person name="Cheng C.H.C."/>
            <person name="Catchen J.M."/>
        </authorList>
    </citation>
    <scope>NUCLEOTIDE SEQUENCE [LARGE SCALE GENOMIC DNA]</scope>
    <source>
        <strain evidence="2">JMC-PN-2008</strain>
    </source>
</reference>
<dbReference type="EMBL" id="JAUZQC010000007">
    <property type="protein sequence ID" value="KAK5868323.1"/>
    <property type="molecule type" value="Genomic_DNA"/>
</dbReference>
<gene>
    <name evidence="2" type="ORF">PBY51_009350</name>
</gene>
<reference evidence="2 3" key="1">
    <citation type="journal article" date="2023" name="Genes (Basel)">
        <title>Chromosome-Level Genome Assembly and Circadian Gene Repertoire of the Patagonia Blennie Eleginops maclovinus-The Closest Ancestral Proxy of Antarctic Cryonotothenioids.</title>
        <authorList>
            <person name="Cheng C.C."/>
            <person name="Rivera-Colon A.G."/>
            <person name="Minhas B.F."/>
            <person name="Wilson L."/>
            <person name="Rayamajhi N."/>
            <person name="Vargas-Chacoff L."/>
            <person name="Catchen J.M."/>
        </authorList>
    </citation>
    <scope>NUCLEOTIDE SEQUENCE [LARGE SCALE GENOMIC DNA]</scope>
    <source>
        <strain evidence="2">JMC-PN-2008</strain>
    </source>
</reference>
<evidence type="ECO:0000256" key="1">
    <source>
        <dbReference type="SAM" id="MobiDB-lite"/>
    </source>
</evidence>
<proteinExistence type="predicted"/>